<feature type="transmembrane region" description="Helical" evidence="2">
    <location>
        <begin position="207"/>
        <end position="235"/>
    </location>
</feature>
<dbReference type="GO" id="GO:0005886">
    <property type="term" value="C:plasma membrane"/>
    <property type="evidence" value="ECO:0007669"/>
    <property type="project" value="InterPro"/>
</dbReference>
<dbReference type="GO" id="GO:0015079">
    <property type="term" value="F:potassium ion transmembrane transporter activity"/>
    <property type="evidence" value="ECO:0007669"/>
    <property type="project" value="InterPro"/>
</dbReference>
<dbReference type="Pfam" id="PF16944">
    <property type="entry name" value="KCH"/>
    <property type="match status" value="1"/>
</dbReference>
<keyword evidence="2" id="KW-1133">Transmembrane helix</keyword>
<dbReference type="EMBL" id="CAACVR010000001">
    <property type="protein sequence ID" value="VEU19469.1"/>
    <property type="molecule type" value="Genomic_DNA"/>
</dbReference>
<dbReference type="InterPro" id="IPR031606">
    <property type="entry name" value="Kch1/2"/>
</dbReference>
<reference evidence="3 4" key="1">
    <citation type="submission" date="2018-12" db="EMBL/GenBank/DDBJ databases">
        <authorList>
            <person name="Tiukova I."/>
            <person name="Dainat J."/>
        </authorList>
    </citation>
    <scope>NUCLEOTIDE SEQUENCE [LARGE SCALE GENOMIC DNA]</scope>
</reference>
<dbReference type="PANTHER" id="PTHR36424">
    <property type="entry name" value="PHEROMONE-REGULATED MEMBRANE PROTEIN 6"/>
    <property type="match status" value="1"/>
</dbReference>
<feature type="transmembrane region" description="Helical" evidence="2">
    <location>
        <begin position="80"/>
        <end position="102"/>
    </location>
</feature>
<keyword evidence="2" id="KW-0472">Membrane</keyword>
<dbReference type="Proteomes" id="UP000290900">
    <property type="component" value="Unassembled WGS sequence"/>
</dbReference>
<protein>
    <submittedName>
        <fullName evidence="3">DEKNAAC100849</fullName>
    </submittedName>
</protein>
<sequence>MTLLQDQLVGKDPTLIRFNEITGEHHYRRCGFLLVLDYIVMIITTTLHFCFLASDIYTLIQIYALKNWDNYHAISYVPILVYRIVFTVCIGLYMIFLIFSLITGIHIYRKNFVISSYLHSVAREINSFKSYERFCIYQNICTKSLEDWIALSLYQSLHYDIYPWLFADTPRQLLNGATVAYTISNSFTSSNLAAIIRDIASTNEKEAILLSFMTFSFAVWIVFSVKHLILLISAMCVVPSVKRRTEMSFSKGCKFIVAESVMRMYEKEEKKHRKSMMRKRRFPSIIKDNSVAELTAPEDSTLSRGDSDEKNPFGEDDFYEQPSYPMQDIVPKSNSSENLGQSYGYSKSRPLPPQPPRALTQHSNNTELSFTSEYSVPLSNYNPIMGATSSLAGPRSGFNPAMSISSSVTSPVPAYNQSTSMSSSSIAEPQPQIRTNNARQRAHINNGIPTQQPQVARTTTDMTTETDPYSSRQHYHQRHQVHSQSQRGYQVPSGRRPEDQYFPSEDPYDPSESAMDPASNEEADLYGYRGLKGAYTSNF</sequence>
<keyword evidence="4" id="KW-1185">Reference proteome</keyword>
<dbReference type="OrthoDB" id="2128042at2759"/>
<evidence type="ECO:0000256" key="1">
    <source>
        <dbReference type="SAM" id="MobiDB-lite"/>
    </source>
</evidence>
<feature type="transmembrane region" description="Helical" evidence="2">
    <location>
        <begin position="35"/>
        <end position="60"/>
    </location>
</feature>
<name>A0A448YF02_BRENA</name>
<keyword evidence="2" id="KW-0812">Transmembrane</keyword>
<evidence type="ECO:0000256" key="2">
    <source>
        <dbReference type="SAM" id="Phobius"/>
    </source>
</evidence>
<dbReference type="STRING" id="13370.A0A448YF02"/>
<feature type="compositionally biased region" description="Polar residues" evidence="1">
    <location>
        <begin position="332"/>
        <end position="345"/>
    </location>
</feature>
<proteinExistence type="predicted"/>
<gene>
    <name evidence="3" type="ORF">BRENAR_LOCUS206</name>
</gene>
<evidence type="ECO:0000313" key="4">
    <source>
        <dbReference type="Proteomes" id="UP000290900"/>
    </source>
</evidence>
<accession>A0A448YF02</accession>
<dbReference type="InParanoid" id="A0A448YF02"/>
<dbReference type="PANTHER" id="PTHR36424:SF1">
    <property type="entry name" value="LOW AFFINITY K(+) TRANSPORTER 1-RELATED"/>
    <property type="match status" value="1"/>
</dbReference>
<dbReference type="FunCoup" id="A0A448YF02">
    <property type="interactions" value="39"/>
</dbReference>
<feature type="compositionally biased region" description="Low complexity" evidence="1">
    <location>
        <begin position="458"/>
        <end position="472"/>
    </location>
</feature>
<evidence type="ECO:0000313" key="3">
    <source>
        <dbReference type="EMBL" id="VEU19469.1"/>
    </source>
</evidence>
<feature type="region of interest" description="Disordered" evidence="1">
    <location>
        <begin position="296"/>
        <end position="362"/>
    </location>
</feature>
<feature type="region of interest" description="Disordered" evidence="1">
    <location>
        <begin position="452"/>
        <end position="539"/>
    </location>
</feature>
<organism evidence="3 4">
    <name type="scientific">Brettanomyces naardenensis</name>
    <name type="common">Yeast</name>
    <dbReference type="NCBI Taxonomy" id="13370"/>
    <lineage>
        <taxon>Eukaryota</taxon>
        <taxon>Fungi</taxon>
        <taxon>Dikarya</taxon>
        <taxon>Ascomycota</taxon>
        <taxon>Saccharomycotina</taxon>
        <taxon>Pichiomycetes</taxon>
        <taxon>Pichiales</taxon>
        <taxon>Pichiaceae</taxon>
        <taxon>Brettanomyces</taxon>
    </lineage>
</organism>
<dbReference type="AlphaFoldDB" id="A0A448YF02"/>